<proteinExistence type="predicted"/>
<feature type="region of interest" description="Disordered" evidence="1">
    <location>
        <begin position="362"/>
        <end position="392"/>
    </location>
</feature>
<keyword evidence="3" id="KW-1185">Reference proteome</keyword>
<sequence>MVAATVTAESSTASVRVRVEVVVEPAPAPEVPATEEGTEWEVLSPPPAPFLEPAVRDRLAARLSSKQAKGTPIARITAAWQAGVDSRDRDLRSTDLVRPRSLGIQNSCWLGISVDLEAWCVSKKRQADQKLKQQAWAFLSRLVLEAMPWRALGARKANTLPIAEQSSTPEWLLLRLGAREIPAVPVLRRQGALLLGISMGALTEDELTAGAIAGITDALGPTTLVQAEGTLDEGEIVEVDILLLDWPQALYRHLLSGGANWPVNAIWPHTADAVVKAYQTGVDDGIAAANPTADANTVLLEQMNAQAVVGPPPPARRPGLALAPKDDGQASVASAAGVGAEGADMSTDQLLKMALVKALGSGGKAKKKSKGPGLPLSQSGSESETEVTSEDPLRKLSGAKGSLLLERLKLAMEQNPSAYITAVETLAADTLGESSASVMTVEKYVKDEMPLGHEKSLGYATWGIARALTMLRSGQNEKA</sequence>
<organism evidence="2 3">
    <name type="scientific">Symbiodinium pilosum</name>
    <name type="common">Dinoflagellate</name>
    <dbReference type="NCBI Taxonomy" id="2952"/>
    <lineage>
        <taxon>Eukaryota</taxon>
        <taxon>Sar</taxon>
        <taxon>Alveolata</taxon>
        <taxon>Dinophyceae</taxon>
        <taxon>Suessiales</taxon>
        <taxon>Symbiodiniaceae</taxon>
        <taxon>Symbiodinium</taxon>
    </lineage>
</organism>
<dbReference type="Proteomes" id="UP000649617">
    <property type="component" value="Unassembled WGS sequence"/>
</dbReference>
<evidence type="ECO:0000313" key="2">
    <source>
        <dbReference type="EMBL" id="CAE7509562.1"/>
    </source>
</evidence>
<evidence type="ECO:0000256" key="1">
    <source>
        <dbReference type="SAM" id="MobiDB-lite"/>
    </source>
</evidence>
<protein>
    <submittedName>
        <fullName evidence="2">PROSC protein</fullName>
    </submittedName>
</protein>
<gene>
    <name evidence="2" type="primary">PROSC</name>
    <name evidence="2" type="ORF">SPIL2461_LOCUS13234</name>
</gene>
<dbReference type="EMBL" id="CAJNIZ010028638">
    <property type="protein sequence ID" value="CAE7509562.1"/>
    <property type="molecule type" value="Genomic_DNA"/>
</dbReference>
<dbReference type="AlphaFoldDB" id="A0A812SZW4"/>
<evidence type="ECO:0000313" key="3">
    <source>
        <dbReference type="Proteomes" id="UP000649617"/>
    </source>
</evidence>
<name>A0A812SZW4_SYMPI</name>
<comment type="caution">
    <text evidence="2">The sequence shown here is derived from an EMBL/GenBank/DDBJ whole genome shotgun (WGS) entry which is preliminary data.</text>
</comment>
<feature type="non-terminal residue" evidence="2">
    <location>
        <position position="1"/>
    </location>
</feature>
<accession>A0A812SZW4</accession>
<reference evidence="2" key="1">
    <citation type="submission" date="2021-02" db="EMBL/GenBank/DDBJ databases">
        <authorList>
            <person name="Dougan E. K."/>
            <person name="Rhodes N."/>
            <person name="Thang M."/>
            <person name="Chan C."/>
        </authorList>
    </citation>
    <scope>NUCLEOTIDE SEQUENCE</scope>
</reference>
<feature type="compositionally biased region" description="Low complexity" evidence="1">
    <location>
        <begin position="371"/>
        <end position="382"/>
    </location>
</feature>
<feature type="region of interest" description="Disordered" evidence="1">
    <location>
        <begin position="308"/>
        <end position="328"/>
    </location>
</feature>